<dbReference type="RefSeq" id="WP_184882361.1">
    <property type="nucleotide sequence ID" value="NZ_BOOV01000033.1"/>
</dbReference>
<comment type="caution">
    <text evidence="2">The sequence shown here is derived from an EMBL/GenBank/DDBJ whole genome shotgun (WGS) entry which is preliminary data.</text>
</comment>
<dbReference type="Proteomes" id="UP000542210">
    <property type="component" value="Unassembled WGS sequence"/>
</dbReference>
<sequence>MPEIPRIIVAIELANGARPQAVCRTQGCTAGKDGQPWKGEPQVVKVAAETDARHHRQWHRAQRPVPVETAPEEGR</sequence>
<evidence type="ECO:0000313" key="3">
    <source>
        <dbReference type="Proteomes" id="UP000542210"/>
    </source>
</evidence>
<organism evidence="2 3">
    <name type="scientific">Sphaerisporangium siamense</name>
    <dbReference type="NCBI Taxonomy" id="795645"/>
    <lineage>
        <taxon>Bacteria</taxon>
        <taxon>Bacillati</taxon>
        <taxon>Actinomycetota</taxon>
        <taxon>Actinomycetes</taxon>
        <taxon>Streptosporangiales</taxon>
        <taxon>Streptosporangiaceae</taxon>
        <taxon>Sphaerisporangium</taxon>
    </lineage>
</organism>
<evidence type="ECO:0000313" key="2">
    <source>
        <dbReference type="EMBL" id="MBB4702530.1"/>
    </source>
</evidence>
<proteinExistence type="predicted"/>
<feature type="region of interest" description="Disordered" evidence="1">
    <location>
        <begin position="51"/>
        <end position="75"/>
    </location>
</feature>
<evidence type="ECO:0000256" key="1">
    <source>
        <dbReference type="SAM" id="MobiDB-lite"/>
    </source>
</evidence>
<name>A0A7W7DAS5_9ACTN</name>
<gene>
    <name evidence="2" type="ORF">BJ982_004074</name>
</gene>
<dbReference type="AlphaFoldDB" id="A0A7W7DAS5"/>
<accession>A0A7W7DAS5</accession>
<feature type="compositionally biased region" description="Basic residues" evidence="1">
    <location>
        <begin position="53"/>
        <end position="62"/>
    </location>
</feature>
<dbReference type="EMBL" id="JACHND010000001">
    <property type="protein sequence ID" value="MBB4702530.1"/>
    <property type="molecule type" value="Genomic_DNA"/>
</dbReference>
<protein>
    <submittedName>
        <fullName evidence="2">Uncharacterized protein</fullName>
    </submittedName>
</protein>
<reference evidence="2 3" key="1">
    <citation type="submission" date="2020-08" db="EMBL/GenBank/DDBJ databases">
        <title>Sequencing the genomes of 1000 actinobacteria strains.</title>
        <authorList>
            <person name="Klenk H.-P."/>
        </authorList>
    </citation>
    <scope>NUCLEOTIDE SEQUENCE [LARGE SCALE GENOMIC DNA]</scope>
    <source>
        <strain evidence="2 3">DSM 45784</strain>
    </source>
</reference>
<keyword evidence="3" id="KW-1185">Reference proteome</keyword>